<reference evidence="2" key="1">
    <citation type="submission" date="2019-11" db="EMBL/GenBank/DDBJ databases">
        <authorList>
            <person name="Liu Y."/>
            <person name="Hou J."/>
            <person name="Li T.-Q."/>
            <person name="Guan C.-H."/>
            <person name="Wu X."/>
            <person name="Wu H.-Z."/>
            <person name="Ling F."/>
            <person name="Zhang R."/>
            <person name="Shi X.-G."/>
            <person name="Ren J.-P."/>
            <person name="Chen E.-F."/>
            <person name="Sun J.-M."/>
        </authorList>
    </citation>
    <scope>NUCLEOTIDE SEQUENCE</scope>
    <source>
        <strain evidence="2">Adult_tree_wgs_1</strain>
        <tissue evidence="2">Leaves</tissue>
    </source>
</reference>
<proteinExistence type="predicted"/>
<name>A0A834LRU5_RHOSS</name>
<comment type="caution">
    <text evidence="2">The sequence shown here is derived from an EMBL/GenBank/DDBJ whole genome shotgun (WGS) entry which is preliminary data.</text>
</comment>
<evidence type="ECO:0000313" key="3">
    <source>
        <dbReference type="Proteomes" id="UP000626092"/>
    </source>
</evidence>
<organism evidence="2 3">
    <name type="scientific">Rhododendron simsii</name>
    <name type="common">Sims's rhododendron</name>
    <dbReference type="NCBI Taxonomy" id="118357"/>
    <lineage>
        <taxon>Eukaryota</taxon>
        <taxon>Viridiplantae</taxon>
        <taxon>Streptophyta</taxon>
        <taxon>Embryophyta</taxon>
        <taxon>Tracheophyta</taxon>
        <taxon>Spermatophyta</taxon>
        <taxon>Magnoliopsida</taxon>
        <taxon>eudicotyledons</taxon>
        <taxon>Gunneridae</taxon>
        <taxon>Pentapetalae</taxon>
        <taxon>asterids</taxon>
        <taxon>Ericales</taxon>
        <taxon>Ericaceae</taxon>
        <taxon>Ericoideae</taxon>
        <taxon>Rhodoreae</taxon>
        <taxon>Rhododendron</taxon>
    </lineage>
</organism>
<feature type="chain" id="PRO_5032276486" description="RNase H type-1 domain-containing protein" evidence="1">
    <location>
        <begin position="24"/>
        <end position="100"/>
    </location>
</feature>
<feature type="signal peptide" evidence="1">
    <location>
        <begin position="1"/>
        <end position="23"/>
    </location>
</feature>
<dbReference type="Proteomes" id="UP000626092">
    <property type="component" value="Unassembled WGS sequence"/>
</dbReference>
<sequence>MRSWLYFLLPMISPLYITSVVLSHDCRSLMQKLQVETVKDIYHEGNACADRWAAEGLHSGVGLPVFCKRPNCITNLLMDNAQGVFHPHFVRTLKRGKPNA</sequence>
<keyword evidence="3" id="KW-1185">Reference proteome</keyword>
<protein>
    <recommendedName>
        <fullName evidence="4">RNase H type-1 domain-containing protein</fullName>
    </recommendedName>
</protein>
<gene>
    <name evidence="2" type="ORF">RHSIM_Rhsim04G0093200</name>
</gene>
<dbReference type="AlphaFoldDB" id="A0A834LRU5"/>
<evidence type="ECO:0000313" key="2">
    <source>
        <dbReference type="EMBL" id="KAF7145408.1"/>
    </source>
</evidence>
<accession>A0A834LRU5</accession>
<keyword evidence="1" id="KW-0732">Signal</keyword>
<dbReference type="EMBL" id="WJXA01000004">
    <property type="protein sequence ID" value="KAF7145408.1"/>
    <property type="molecule type" value="Genomic_DNA"/>
</dbReference>
<evidence type="ECO:0000256" key="1">
    <source>
        <dbReference type="SAM" id="SignalP"/>
    </source>
</evidence>
<evidence type="ECO:0008006" key="4">
    <source>
        <dbReference type="Google" id="ProtNLM"/>
    </source>
</evidence>